<evidence type="ECO:0000256" key="5">
    <source>
        <dbReference type="ARBA" id="ARBA00022989"/>
    </source>
</evidence>
<dbReference type="GO" id="GO:0022857">
    <property type="term" value="F:transmembrane transporter activity"/>
    <property type="evidence" value="ECO:0007669"/>
    <property type="project" value="InterPro"/>
</dbReference>
<dbReference type="STRING" id="1391654.AKJ09_04607"/>
<evidence type="ECO:0000313" key="10">
    <source>
        <dbReference type="EMBL" id="AKU97943.1"/>
    </source>
</evidence>
<dbReference type="SUPFAM" id="SSF103473">
    <property type="entry name" value="MFS general substrate transporter"/>
    <property type="match status" value="1"/>
</dbReference>
<dbReference type="InterPro" id="IPR036259">
    <property type="entry name" value="MFS_trans_sf"/>
</dbReference>
<evidence type="ECO:0000256" key="8">
    <source>
        <dbReference type="SAM" id="Phobius"/>
    </source>
</evidence>
<dbReference type="RefSeq" id="WP_146648998.1">
    <property type="nucleotide sequence ID" value="NZ_CP012333.1"/>
</dbReference>
<evidence type="ECO:0000259" key="9">
    <source>
        <dbReference type="PROSITE" id="PS50850"/>
    </source>
</evidence>
<dbReference type="PROSITE" id="PS50850">
    <property type="entry name" value="MFS"/>
    <property type="match status" value="1"/>
</dbReference>
<protein>
    <submittedName>
        <fullName evidence="10">MFS permease</fullName>
    </submittedName>
</protein>
<evidence type="ECO:0000256" key="6">
    <source>
        <dbReference type="ARBA" id="ARBA00023136"/>
    </source>
</evidence>
<dbReference type="KEGG" id="llu:AKJ09_04607"/>
<feature type="transmembrane region" description="Helical" evidence="8">
    <location>
        <begin position="239"/>
        <end position="260"/>
    </location>
</feature>
<keyword evidence="4 8" id="KW-0812">Transmembrane</keyword>
<feature type="transmembrane region" description="Helical" evidence="8">
    <location>
        <begin position="31"/>
        <end position="54"/>
    </location>
</feature>
<evidence type="ECO:0000256" key="4">
    <source>
        <dbReference type="ARBA" id="ARBA00022692"/>
    </source>
</evidence>
<feature type="transmembrane region" description="Helical" evidence="8">
    <location>
        <begin position="184"/>
        <end position="203"/>
    </location>
</feature>
<keyword evidence="5 8" id="KW-1133">Transmembrane helix</keyword>
<dbReference type="EMBL" id="CP012333">
    <property type="protein sequence ID" value="AKU97943.1"/>
    <property type="molecule type" value="Genomic_DNA"/>
</dbReference>
<comment type="subcellular location">
    <subcellularLocation>
        <location evidence="1">Cell membrane</location>
        <topology evidence="1">Multi-pass membrane protein</topology>
    </subcellularLocation>
</comment>
<name>A0A0K1PWN8_9BACT</name>
<feature type="transmembrane region" description="Helical" evidence="8">
    <location>
        <begin position="325"/>
        <end position="347"/>
    </location>
</feature>
<reference evidence="10 11" key="1">
    <citation type="submission" date="2015-08" db="EMBL/GenBank/DDBJ databases">
        <authorList>
            <person name="Babu N.S."/>
            <person name="Beckwith C.J."/>
            <person name="Beseler K.G."/>
            <person name="Brison A."/>
            <person name="Carone J.V."/>
            <person name="Caskin T.P."/>
            <person name="Diamond M."/>
            <person name="Durham M.E."/>
            <person name="Foxe J.M."/>
            <person name="Go M."/>
            <person name="Henderson B.A."/>
            <person name="Jones I.B."/>
            <person name="McGettigan J.A."/>
            <person name="Micheletti S.J."/>
            <person name="Nasrallah M.E."/>
            <person name="Ortiz D."/>
            <person name="Piller C.R."/>
            <person name="Privatt S.R."/>
            <person name="Schneider S.L."/>
            <person name="Sharp S."/>
            <person name="Smith T.C."/>
            <person name="Stanton J.D."/>
            <person name="Ullery H.E."/>
            <person name="Wilson R.J."/>
            <person name="Serrano M.G."/>
            <person name="Buck G."/>
            <person name="Lee V."/>
            <person name="Wang Y."/>
            <person name="Carvalho R."/>
            <person name="Voegtly L."/>
            <person name="Shi R."/>
            <person name="Duckworth R."/>
            <person name="Johnson A."/>
            <person name="Loviza R."/>
            <person name="Walstead R."/>
            <person name="Shah Z."/>
            <person name="Kiflezghi M."/>
            <person name="Wade K."/>
            <person name="Ball S.L."/>
            <person name="Bradley K.W."/>
            <person name="Asai D.J."/>
            <person name="Bowman C.A."/>
            <person name="Russell D.A."/>
            <person name="Pope W.H."/>
            <person name="Jacobs-Sera D."/>
            <person name="Hendrix R.W."/>
            <person name="Hatfull G.F."/>
        </authorList>
    </citation>
    <scope>NUCLEOTIDE SEQUENCE [LARGE SCALE GENOMIC DNA]</scope>
    <source>
        <strain evidence="10 11">DSM 27648</strain>
    </source>
</reference>
<keyword evidence="2" id="KW-0813">Transport</keyword>
<dbReference type="Proteomes" id="UP000064967">
    <property type="component" value="Chromosome"/>
</dbReference>
<sequence>MAFVDGLVAHATPTPVHARAWAPLREPSFRAVWIAGLVSNIGTWLQNVAASWLVTELSASSRTITLLQAAAGVPALLAYPAAVFADMTDRRRILLIAESWMLVSVTVLSVLTLLDHVSAMSLLACTFALGLGGAATMPTWQAIIPSLVKRDELRDAVTLNGMSVNLARAIGPAIGGWLAATAGVGVGFLVNAVTLVYASIVLLRLRIAPPSPAEHVSFRHAASDGLVVALTSRALRGTLLRIAVFSGLAAALWALMPLLARRIAGASSQGFGILYAALGIGAFAGAMVVPFARARLSSRGLLAGSVGLLGASFFGFAHAPNVTVAAAVLFVAGIAWITIMSTLIVAVQEASPEAYRSRVMGLYVVCFQGGMGLSSIAWGWLVEQIGLSATMSGAGAGLILGIALASRWSIAPEHTKMGRDEDLSRSSALASPAAPSVPSSGIGAFRERR</sequence>
<evidence type="ECO:0000256" key="7">
    <source>
        <dbReference type="SAM" id="MobiDB-lite"/>
    </source>
</evidence>
<keyword evidence="3" id="KW-1003">Cell membrane</keyword>
<feature type="transmembrane region" description="Helical" evidence="8">
    <location>
        <begin position="387"/>
        <end position="410"/>
    </location>
</feature>
<evidence type="ECO:0000256" key="1">
    <source>
        <dbReference type="ARBA" id="ARBA00004651"/>
    </source>
</evidence>
<feature type="domain" description="Major facilitator superfamily (MFS) profile" evidence="9">
    <location>
        <begin position="28"/>
        <end position="415"/>
    </location>
</feature>
<accession>A0A0K1PWN8</accession>
<proteinExistence type="predicted"/>
<keyword evidence="6 8" id="KW-0472">Membrane</keyword>
<evidence type="ECO:0000313" key="11">
    <source>
        <dbReference type="Proteomes" id="UP000064967"/>
    </source>
</evidence>
<feature type="transmembrane region" description="Helical" evidence="8">
    <location>
        <begin position="359"/>
        <end position="381"/>
    </location>
</feature>
<feature type="transmembrane region" description="Helical" evidence="8">
    <location>
        <begin position="93"/>
        <end position="114"/>
    </location>
</feature>
<dbReference type="CDD" id="cd06173">
    <property type="entry name" value="MFS_MefA_like"/>
    <property type="match status" value="1"/>
</dbReference>
<dbReference type="OrthoDB" id="5494559at2"/>
<feature type="transmembrane region" description="Helical" evidence="8">
    <location>
        <begin position="66"/>
        <end position="86"/>
    </location>
</feature>
<dbReference type="AlphaFoldDB" id="A0A0K1PWN8"/>
<dbReference type="Pfam" id="PF05977">
    <property type="entry name" value="MFS_3"/>
    <property type="match status" value="1"/>
</dbReference>
<evidence type="ECO:0000256" key="3">
    <source>
        <dbReference type="ARBA" id="ARBA00022475"/>
    </source>
</evidence>
<feature type="region of interest" description="Disordered" evidence="7">
    <location>
        <begin position="417"/>
        <end position="449"/>
    </location>
</feature>
<dbReference type="GO" id="GO:0005886">
    <property type="term" value="C:plasma membrane"/>
    <property type="evidence" value="ECO:0007669"/>
    <property type="project" value="UniProtKB-SubCell"/>
</dbReference>
<keyword evidence="11" id="KW-1185">Reference proteome</keyword>
<evidence type="ECO:0000256" key="2">
    <source>
        <dbReference type="ARBA" id="ARBA00022448"/>
    </source>
</evidence>
<feature type="transmembrane region" description="Helical" evidence="8">
    <location>
        <begin position="301"/>
        <end position="319"/>
    </location>
</feature>
<feature type="compositionally biased region" description="Low complexity" evidence="7">
    <location>
        <begin position="425"/>
        <end position="440"/>
    </location>
</feature>
<feature type="transmembrane region" description="Helical" evidence="8">
    <location>
        <begin position="272"/>
        <end position="289"/>
    </location>
</feature>
<dbReference type="Gene3D" id="1.20.1250.20">
    <property type="entry name" value="MFS general substrate transporter like domains"/>
    <property type="match status" value="1"/>
</dbReference>
<dbReference type="PANTHER" id="PTHR23513:SF11">
    <property type="entry name" value="STAPHYLOFERRIN A TRANSPORTER"/>
    <property type="match status" value="1"/>
</dbReference>
<dbReference type="InterPro" id="IPR020846">
    <property type="entry name" value="MFS_dom"/>
</dbReference>
<gene>
    <name evidence="10" type="ORF">AKJ09_04607</name>
</gene>
<dbReference type="PANTHER" id="PTHR23513">
    <property type="entry name" value="INTEGRAL MEMBRANE EFFLUX PROTEIN-RELATED"/>
    <property type="match status" value="1"/>
</dbReference>
<organism evidence="10 11">
    <name type="scientific">Labilithrix luteola</name>
    <dbReference type="NCBI Taxonomy" id="1391654"/>
    <lineage>
        <taxon>Bacteria</taxon>
        <taxon>Pseudomonadati</taxon>
        <taxon>Myxococcota</taxon>
        <taxon>Polyangia</taxon>
        <taxon>Polyangiales</taxon>
        <taxon>Labilitrichaceae</taxon>
        <taxon>Labilithrix</taxon>
    </lineage>
</organism>
<dbReference type="InterPro" id="IPR010290">
    <property type="entry name" value="TM_effector"/>
</dbReference>